<dbReference type="EMBL" id="JFZZ01000137">
    <property type="protein sequence ID" value="KAK87289.1"/>
    <property type="molecule type" value="Genomic_DNA"/>
</dbReference>
<reference evidence="2 3" key="1">
    <citation type="submission" date="2014-03" db="EMBL/GenBank/DDBJ databases">
        <title>Genome sequence of Bordetella holmseii.</title>
        <authorList>
            <person name="Harvill E."/>
            <person name="Goodfield L.L."/>
            <person name="Ivanov Y."/>
            <person name="Meyer J.A."/>
            <person name="Newth C."/>
            <person name="Cassiday P."/>
            <person name="Tondella M.L."/>
            <person name="Liao P."/>
            <person name="Zimmerman J."/>
            <person name="Meert K."/>
            <person name="Wessel D."/>
            <person name="Berger J."/>
            <person name="Dean J.M."/>
            <person name="Holubkov R."/>
            <person name="Burr J."/>
            <person name="Liu T."/>
            <person name="Brinkac L.M."/>
            <person name="Sanka R."/>
            <person name="Kim M."/>
            <person name="Losada L."/>
        </authorList>
    </citation>
    <scope>NUCLEOTIDE SEQUENCE [LARGE SCALE GENOMIC DNA]</scope>
    <source>
        <strain evidence="2 3">CDC-H585-BH</strain>
    </source>
</reference>
<organism evidence="2 3">
    <name type="scientific">Bordetella holmesii CDC-H585-BH</name>
    <dbReference type="NCBI Taxonomy" id="1331206"/>
    <lineage>
        <taxon>Bacteria</taxon>
        <taxon>Pseudomonadati</taxon>
        <taxon>Pseudomonadota</taxon>
        <taxon>Betaproteobacteria</taxon>
        <taxon>Burkholderiales</taxon>
        <taxon>Alcaligenaceae</taxon>
        <taxon>Bordetella</taxon>
    </lineage>
</organism>
<dbReference type="AlphaFoldDB" id="A0A158LZX6"/>
<name>A0A158LZX6_9BORD</name>
<feature type="region of interest" description="Disordered" evidence="1">
    <location>
        <begin position="1"/>
        <end position="27"/>
    </location>
</feature>
<proteinExistence type="predicted"/>
<evidence type="ECO:0000313" key="2">
    <source>
        <dbReference type="EMBL" id="KAK87289.1"/>
    </source>
</evidence>
<feature type="region of interest" description="Disordered" evidence="1">
    <location>
        <begin position="45"/>
        <end position="68"/>
    </location>
</feature>
<accession>A0A158LZX6</accession>
<protein>
    <submittedName>
        <fullName evidence="2">Uncharacterized protein</fullName>
    </submittedName>
</protein>
<dbReference type="Proteomes" id="UP000026682">
    <property type="component" value="Unassembled WGS sequence"/>
</dbReference>
<gene>
    <name evidence="2" type="ORF">L497_0869</name>
</gene>
<comment type="caution">
    <text evidence="2">The sequence shown here is derived from an EMBL/GenBank/DDBJ whole genome shotgun (WGS) entry which is preliminary data.</text>
</comment>
<sequence>MAWFHHGAGRMPARKRSHSTSLSGSSQCGEKRLCLVIHERKATRDGRRRQAWQRGGRPLPTRCLDDGKNGALSATEQLTYF</sequence>
<evidence type="ECO:0000313" key="3">
    <source>
        <dbReference type="Proteomes" id="UP000026682"/>
    </source>
</evidence>
<evidence type="ECO:0000256" key="1">
    <source>
        <dbReference type="SAM" id="MobiDB-lite"/>
    </source>
</evidence>